<accession>A0A8K1FIW0</accession>
<reference evidence="3" key="1">
    <citation type="submission" date="2019-03" db="EMBL/GenBank/DDBJ databases">
        <title>Long read genome sequence of the mycoparasitic Pythium oligandrum ATCC 38472 isolated from sugarbeet rhizosphere.</title>
        <authorList>
            <person name="Gaulin E."/>
        </authorList>
    </citation>
    <scope>NUCLEOTIDE SEQUENCE</scope>
    <source>
        <strain evidence="3">ATCC 38472_TT</strain>
    </source>
</reference>
<evidence type="ECO:0000313" key="3">
    <source>
        <dbReference type="EMBL" id="TMW61157.1"/>
    </source>
</evidence>
<keyword evidence="2" id="KW-0732">Signal</keyword>
<dbReference type="AlphaFoldDB" id="A0A8K1FIW0"/>
<evidence type="ECO:0000256" key="2">
    <source>
        <dbReference type="SAM" id="SignalP"/>
    </source>
</evidence>
<keyword evidence="4" id="KW-1185">Reference proteome</keyword>
<feature type="compositionally biased region" description="Low complexity" evidence="1">
    <location>
        <begin position="65"/>
        <end position="123"/>
    </location>
</feature>
<evidence type="ECO:0000313" key="4">
    <source>
        <dbReference type="Proteomes" id="UP000794436"/>
    </source>
</evidence>
<feature type="region of interest" description="Disordered" evidence="1">
    <location>
        <begin position="22"/>
        <end position="123"/>
    </location>
</feature>
<sequence>MNMKLAALLAFSAAACVLAADPDSSSTGGTLHDGPWAAIPGSKVGSYDSETGTTTTHAGIPGVPSNTVAGGAAGGSVTNNSTDPDSTTKTTGSSSAADDATGSSAGTAGTVDKTPAPSTASSSVLAASAVVTVVAATAMTW</sequence>
<gene>
    <name evidence="3" type="ORF">Poli38472_013620</name>
</gene>
<dbReference type="EMBL" id="SPLM01000077">
    <property type="protein sequence ID" value="TMW61157.1"/>
    <property type="molecule type" value="Genomic_DNA"/>
</dbReference>
<organism evidence="3 4">
    <name type="scientific">Pythium oligandrum</name>
    <name type="common">Mycoparasitic fungus</name>
    <dbReference type="NCBI Taxonomy" id="41045"/>
    <lineage>
        <taxon>Eukaryota</taxon>
        <taxon>Sar</taxon>
        <taxon>Stramenopiles</taxon>
        <taxon>Oomycota</taxon>
        <taxon>Peronosporomycetes</taxon>
        <taxon>Pythiales</taxon>
        <taxon>Pythiaceae</taxon>
        <taxon>Pythium</taxon>
    </lineage>
</organism>
<dbReference type="Proteomes" id="UP000794436">
    <property type="component" value="Unassembled WGS sequence"/>
</dbReference>
<name>A0A8K1FIW0_PYTOL</name>
<dbReference type="PROSITE" id="PS51257">
    <property type="entry name" value="PROKAR_LIPOPROTEIN"/>
    <property type="match status" value="1"/>
</dbReference>
<feature type="chain" id="PRO_5035451068" evidence="2">
    <location>
        <begin position="20"/>
        <end position="141"/>
    </location>
</feature>
<protein>
    <submittedName>
        <fullName evidence="3">Uncharacterized protein</fullName>
    </submittedName>
</protein>
<feature type="signal peptide" evidence="2">
    <location>
        <begin position="1"/>
        <end position="19"/>
    </location>
</feature>
<proteinExistence type="predicted"/>
<comment type="caution">
    <text evidence="3">The sequence shown here is derived from an EMBL/GenBank/DDBJ whole genome shotgun (WGS) entry which is preliminary data.</text>
</comment>
<feature type="compositionally biased region" description="Polar residues" evidence="1">
    <location>
        <begin position="48"/>
        <end position="57"/>
    </location>
</feature>
<evidence type="ECO:0000256" key="1">
    <source>
        <dbReference type="SAM" id="MobiDB-lite"/>
    </source>
</evidence>